<reference evidence="2" key="2">
    <citation type="submission" date="2003-12" db="EMBL/GenBank/DDBJ databases">
        <title>Monterey Bay Coastal Ocean Microbial Observatory environmental clone sequencing.</title>
        <authorList>
            <person name="DeLong E.F."/>
        </authorList>
    </citation>
    <scope>NUCLEOTIDE SEQUENCE</scope>
</reference>
<reference evidence="2" key="1">
    <citation type="submission" date="2003-11" db="EMBL/GenBank/DDBJ databases">
        <authorList>
            <person name="Heidelberg J.F."/>
            <person name="Eisen J.A."/>
            <person name="Nelson W.C."/>
            <person name="DeLong E.F."/>
        </authorList>
    </citation>
    <scope>NUCLEOTIDE SEQUENCE</scope>
</reference>
<keyword evidence="1" id="KW-1133">Transmembrane helix</keyword>
<name>Q6SH73_9BACT</name>
<dbReference type="EMBL" id="AY458639">
    <property type="protein sequence ID" value="AAR37746.1"/>
    <property type="molecule type" value="Genomic_DNA"/>
</dbReference>
<evidence type="ECO:0000256" key="1">
    <source>
        <dbReference type="SAM" id="Phobius"/>
    </source>
</evidence>
<dbReference type="AlphaFoldDB" id="Q6SH73"/>
<protein>
    <submittedName>
        <fullName evidence="2">Uncharacterized protein</fullName>
    </submittedName>
</protein>
<organism evidence="2">
    <name type="scientific">uncultured marine bacterium 442</name>
    <dbReference type="NCBI Taxonomy" id="257392"/>
    <lineage>
        <taxon>Bacteria</taxon>
        <taxon>environmental samples</taxon>
    </lineage>
</organism>
<proteinExistence type="predicted"/>
<evidence type="ECO:0000313" key="2">
    <source>
        <dbReference type="EMBL" id="AAR37746.1"/>
    </source>
</evidence>
<feature type="transmembrane region" description="Helical" evidence="1">
    <location>
        <begin position="81"/>
        <end position="103"/>
    </location>
</feature>
<keyword evidence="1" id="KW-0812">Transmembrane</keyword>
<keyword evidence="1" id="KW-0472">Membrane</keyword>
<accession>Q6SH73</accession>
<sequence>MSMLSTASVVLLIGWMTLMLRACFAEYRYYRAVAIHEPEVWVKLGAPSHWLAPFLFLVTPGRKRLLDSVDNPQVLALKRRYTFAGRIFLAYVVVLLLSSIAFFKWA</sequence>
<gene>
    <name evidence="2" type="ORF">MBMO_EBAC000-63A02.24</name>
</gene>